<dbReference type="Gene3D" id="1.10.10.10">
    <property type="entry name" value="Winged helix-like DNA-binding domain superfamily/Winged helix DNA-binding domain"/>
    <property type="match status" value="1"/>
</dbReference>
<dbReference type="NCBIfam" id="TIGR02989">
    <property type="entry name" value="Sig-70_gvs1"/>
    <property type="match status" value="1"/>
</dbReference>
<evidence type="ECO:0000256" key="1">
    <source>
        <dbReference type="ARBA" id="ARBA00010641"/>
    </source>
</evidence>
<dbReference type="EMBL" id="FQYR01000003">
    <property type="protein sequence ID" value="SHJ43620.1"/>
    <property type="molecule type" value="Genomic_DNA"/>
</dbReference>
<evidence type="ECO:0000256" key="3">
    <source>
        <dbReference type="ARBA" id="ARBA00023082"/>
    </source>
</evidence>
<dbReference type="InterPro" id="IPR014331">
    <property type="entry name" value="RNA_pol_sigma70_ECF_RHOBA"/>
</dbReference>
<evidence type="ECO:0000259" key="5">
    <source>
        <dbReference type="Pfam" id="PF04542"/>
    </source>
</evidence>
<organism evidence="6 7">
    <name type="scientific">Rubritalea squalenifaciens DSM 18772</name>
    <dbReference type="NCBI Taxonomy" id="1123071"/>
    <lineage>
        <taxon>Bacteria</taxon>
        <taxon>Pseudomonadati</taxon>
        <taxon>Verrucomicrobiota</taxon>
        <taxon>Verrucomicrobiia</taxon>
        <taxon>Verrucomicrobiales</taxon>
        <taxon>Rubritaleaceae</taxon>
        <taxon>Rubritalea</taxon>
    </lineage>
</organism>
<dbReference type="InterPro" id="IPR013324">
    <property type="entry name" value="RNA_pol_sigma_r3/r4-like"/>
</dbReference>
<dbReference type="InterPro" id="IPR036388">
    <property type="entry name" value="WH-like_DNA-bd_sf"/>
</dbReference>
<dbReference type="SUPFAM" id="SSF88659">
    <property type="entry name" value="Sigma3 and sigma4 domains of RNA polymerase sigma factors"/>
    <property type="match status" value="1"/>
</dbReference>
<evidence type="ECO:0000256" key="2">
    <source>
        <dbReference type="ARBA" id="ARBA00023015"/>
    </source>
</evidence>
<dbReference type="STRING" id="1123071.SAMN02745181_2058"/>
<dbReference type="InterPro" id="IPR013325">
    <property type="entry name" value="RNA_pol_sigma_r2"/>
</dbReference>
<evidence type="ECO:0000256" key="4">
    <source>
        <dbReference type="ARBA" id="ARBA00023163"/>
    </source>
</evidence>
<keyword evidence="4" id="KW-0804">Transcription</keyword>
<dbReference type="InterPro" id="IPR007627">
    <property type="entry name" value="RNA_pol_sigma70_r2"/>
</dbReference>
<name>A0A1M6JAF8_9BACT</name>
<comment type="similarity">
    <text evidence="1">Belongs to the sigma-70 factor family. ECF subfamily.</text>
</comment>
<dbReference type="AlphaFoldDB" id="A0A1M6JAF8"/>
<gene>
    <name evidence="6" type="ORF">SAMN02745181_2058</name>
</gene>
<dbReference type="SUPFAM" id="SSF88946">
    <property type="entry name" value="Sigma2 domain of RNA polymerase sigma factors"/>
    <property type="match status" value="1"/>
</dbReference>
<dbReference type="Gene3D" id="1.10.1740.10">
    <property type="match status" value="1"/>
</dbReference>
<dbReference type="OrthoDB" id="9784272at2"/>
<dbReference type="PANTHER" id="PTHR43133:SF51">
    <property type="entry name" value="RNA POLYMERASE SIGMA FACTOR"/>
    <property type="match status" value="1"/>
</dbReference>
<sequence>MSSPENQITSDFIRLITDHQNALRGLIVAMLPGSQDINDILQDTNVILWEKRQSYKAGSDFKAWAYAIARIKVMQHWDQRKRLGKILLNEEIVNAAAEMRSTEPSGADEIKLNALRKCLSALTAQEQDLINARYTSHGGLTNYAERTQKSAESLRAILYRTRKKLRKCIDKRLDMRGGLA</sequence>
<dbReference type="InterPro" id="IPR014284">
    <property type="entry name" value="RNA_pol_sigma-70_dom"/>
</dbReference>
<feature type="domain" description="RNA polymerase sigma-70 region 2" evidence="5">
    <location>
        <begin position="15"/>
        <end position="82"/>
    </location>
</feature>
<dbReference type="Proteomes" id="UP000184510">
    <property type="component" value="Unassembled WGS sequence"/>
</dbReference>
<protein>
    <submittedName>
        <fullName evidence="6">RNA polymerase sigma-70 factor, ECF subfamily</fullName>
    </submittedName>
</protein>
<dbReference type="PANTHER" id="PTHR43133">
    <property type="entry name" value="RNA POLYMERASE ECF-TYPE SIGMA FACTO"/>
    <property type="match status" value="1"/>
</dbReference>
<keyword evidence="7" id="KW-1185">Reference proteome</keyword>
<dbReference type="GO" id="GO:0006352">
    <property type="term" value="P:DNA-templated transcription initiation"/>
    <property type="evidence" value="ECO:0007669"/>
    <property type="project" value="InterPro"/>
</dbReference>
<dbReference type="RefSeq" id="WP_143183621.1">
    <property type="nucleotide sequence ID" value="NZ_FQYR01000003.1"/>
</dbReference>
<dbReference type="InParanoid" id="A0A1M6JAF8"/>
<dbReference type="NCBIfam" id="TIGR02937">
    <property type="entry name" value="sigma70-ECF"/>
    <property type="match status" value="1"/>
</dbReference>
<evidence type="ECO:0000313" key="7">
    <source>
        <dbReference type="Proteomes" id="UP000184510"/>
    </source>
</evidence>
<keyword evidence="3" id="KW-0731">Sigma factor</keyword>
<evidence type="ECO:0000313" key="6">
    <source>
        <dbReference type="EMBL" id="SHJ43620.1"/>
    </source>
</evidence>
<proteinExistence type="inferred from homology"/>
<accession>A0A1M6JAF8</accession>
<keyword evidence="2" id="KW-0805">Transcription regulation</keyword>
<dbReference type="Pfam" id="PF04542">
    <property type="entry name" value="Sigma70_r2"/>
    <property type="match status" value="1"/>
</dbReference>
<dbReference type="GO" id="GO:0016987">
    <property type="term" value="F:sigma factor activity"/>
    <property type="evidence" value="ECO:0007669"/>
    <property type="project" value="UniProtKB-KW"/>
</dbReference>
<reference evidence="6 7" key="1">
    <citation type="submission" date="2016-11" db="EMBL/GenBank/DDBJ databases">
        <authorList>
            <person name="Jaros S."/>
            <person name="Januszkiewicz K."/>
            <person name="Wedrychowicz H."/>
        </authorList>
    </citation>
    <scope>NUCLEOTIDE SEQUENCE [LARGE SCALE GENOMIC DNA]</scope>
    <source>
        <strain evidence="6 7">DSM 18772</strain>
    </source>
</reference>
<dbReference type="InterPro" id="IPR039425">
    <property type="entry name" value="RNA_pol_sigma-70-like"/>
</dbReference>